<evidence type="ECO:0000313" key="3">
    <source>
        <dbReference type="Proteomes" id="UP000228934"/>
    </source>
</evidence>
<sequence length="109" mass="11923">MEQVAESGIIVDILKSLILTSAALEYDRCESTCGQRNKEEHSSHKNTRHSSFMEDAVDSDVKGNSDRAEGALASSASVHKEALWQLGSPVRCSEMSMANAGRPEVRQEE</sequence>
<dbReference type="EMBL" id="KV925124">
    <property type="protein sequence ID" value="PIO38185.1"/>
    <property type="molecule type" value="Genomic_DNA"/>
</dbReference>
<proteinExistence type="predicted"/>
<keyword evidence="3" id="KW-1185">Reference proteome</keyword>
<accession>A0A2G9SDP1</accession>
<dbReference type="OrthoDB" id="1154031at2759"/>
<protein>
    <submittedName>
        <fullName evidence="2">Uncharacterized protein</fullName>
    </submittedName>
</protein>
<feature type="compositionally biased region" description="Basic and acidic residues" evidence="1">
    <location>
        <begin position="32"/>
        <end position="43"/>
    </location>
</feature>
<feature type="compositionally biased region" description="Basic and acidic residues" evidence="1">
    <location>
        <begin position="59"/>
        <end position="69"/>
    </location>
</feature>
<name>A0A2G9SDP1_AQUCT</name>
<organism evidence="2 3">
    <name type="scientific">Aquarana catesbeiana</name>
    <name type="common">American bullfrog</name>
    <name type="synonym">Rana catesbeiana</name>
    <dbReference type="NCBI Taxonomy" id="8400"/>
    <lineage>
        <taxon>Eukaryota</taxon>
        <taxon>Metazoa</taxon>
        <taxon>Chordata</taxon>
        <taxon>Craniata</taxon>
        <taxon>Vertebrata</taxon>
        <taxon>Euteleostomi</taxon>
        <taxon>Amphibia</taxon>
        <taxon>Batrachia</taxon>
        <taxon>Anura</taxon>
        <taxon>Neobatrachia</taxon>
        <taxon>Ranoidea</taxon>
        <taxon>Ranidae</taxon>
        <taxon>Aquarana</taxon>
    </lineage>
</organism>
<evidence type="ECO:0000313" key="2">
    <source>
        <dbReference type="EMBL" id="PIO38185.1"/>
    </source>
</evidence>
<feature type="region of interest" description="Disordered" evidence="1">
    <location>
        <begin position="32"/>
        <end position="74"/>
    </location>
</feature>
<gene>
    <name evidence="2" type="ORF">AB205_0133180</name>
</gene>
<dbReference type="AlphaFoldDB" id="A0A2G9SDP1"/>
<evidence type="ECO:0000256" key="1">
    <source>
        <dbReference type="SAM" id="MobiDB-lite"/>
    </source>
</evidence>
<reference evidence="3" key="1">
    <citation type="journal article" date="2017" name="Nat. Commun.">
        <title>The North American bullfrog draft genome provides insight into hormonal regulation of long noncoding RNA.</title>
        <authorList>
            <person name="Hammond S.A."/>
            <person name="Warren R.L."/>
            <person name="Vandervalk B.P."/>
            <person name="Kucuk E."/>
            <person name="Khan H."/>
            <person name="Gibb E.A."/>
            <person name="Pandoh P."/>
            <person name="Kirk H."/>
            <person name="Zhao Y."/>
            <person name="Jones M."/>
            <person name="Mungall A.J."/>
            <person name="Coope R."/>
            <person name="Pleasance S."/>
            <person name="Moore R.A."/>
            <person name="Holt R.A."/>
            <person name="Round J.M."/>
            <person name="Ohora S."/>
            <person name="Walle B.V."/>
            <person name="Veldhoen N."/>
            <person name="Helbing C.C."/>
            <person name="Birol I."/>
        </authorList>
    </citation>
    <scope>NUCLEOTIDE SEQUENCE [LARGE SCALE GENOMIC DNA]</scope>
</reference>
<dbReference type="Proteomes" id="UP000228934">
    <property type="component" value="Unassembled WGS sequence"/>
</dbReference>